<reference evidence="1 2" key="1">
    <citation type="submission" date="2019-07" db="EMBL/GenBank/DDBJ databases">
        <title>Whole genome shotgun sequence of Chryseobacterium hagamense NBRC 105253.</title>
        <authorList>
            <person name="Hosoyama A."/>
            <person name="Uohara A."/>
            <person name="Ohji S."/>
            <person name="Ichikawa N."/>
        </authorList>
    </citation>
    <scope>NUCLEOTIDE SEQUENCE [LARGE SCALE GENOMIC DNA]</scope>
    <source>
        <strain evidence="1 2">NBRC 105253</strain>
    </source>
</reference>
<proteinExistence type="predicted"/>
<accession>A0A511YQL0</accession>
<keyword evidence="2" id="KW-1185">Reference proteome</keyword>
<protein>
    <submittedName>
        <fullName evidence="1">Uncharacterized protein</fullName>
    </submittedName>
</protein>
<name>A0A511YQL0_9FLAO</name>
<dbReference type="SUPFAM" id="SSF110849">
    <property type="entry name" value="ParB/Sulfiredoxin"/>
    <property type="match status" value="1"/>
</dbReference>
<evidence type="ECO:0000313" key="2">
    <source>
        <dbReference type="Proteomes" id="UP000321863"/>
    </source>
</evidence>
<dbReference type="Proteomes" id="UP000321863">
    <property type="component" value="Unassembled WGS sequence"/>
</dbReference>
<evidence type="ECO:0000313" key="1">
    <source>
        <dbReference type="EMBL" id="GEN77480.1"/>
    </source>
</evidence>
<sequence>MFNQSTVDCCVGISCVKFKIIIIMSNTIQLFNKNYNVYYHYQDLTTIWELQSYQSITDLNRYNQLKEDITQNGVIDPILYYATPDGIKLVIDGHIRLKACIELEISDIPKKEIRENFALLSDVQFWMVKHQCQRRNLTPVEKLKFACLHEETIVKKAKENLSKAGRGDNVKDKIDTILEISKLAGIGRTTTARYRSVINSGFYGIISQMLNEKLSISAAYNQVQGRLKIKEINIASAIENKLALEEKQQLNIQPEIQEPQYVLDYHAGRHLLITNQVECFIMAKDKTKVKDTMAQSPSLKYAVFIIED</sequence>
<gene>
    <name evidence="1" type="ORF">CHA01nite_32200</name>
</gene>
<dbReference type="AlphaFoldDB" id="A0A511YQL0"/>
<organism evidence="1 2">
    <name type="scientific">Chryseobacterium hagamense</name>
    <dbReference type="NCBI Taxonomy" id="395935"/>
    <lineage>
        <taxon>Bacteria</taxon>
        <taxon>Pseudomonadati</taxon>
        <taxon>Bacteroidota</taxon>
        <taxon>Flavobacteriia</taxon>
        <taxon>Flavobacteriales</taxon>
        <taxon>Weeksellaceae</taxon>
        <taxon>Chryseobacterium group</taxon>
        <taxon>Chryseobacterium</taxon>
    </lineage>
</organism>
<dbReference type="EMBL" id="BJYJ01000024">
    <property type="protein sequence ID" value="GEN77480.1"/>
    <property type="molecule type" value="Genomic_DNA"/>
</dbReference>
<dbReference type="Gene3D" id="3.90.1530.10">
    <property type="entry name" value="Conserved hypothetical protein from pyrococcus furiosus pfu- 392566-001, ParB domain"/>
    <property type="match status" value="1"/>
</dbReference>
<comment type="caution">
    <text evidence="1">The sequence shown here is derived from an EMBL/GenBank/DDBJ whole genome shotgun (WGS) entry which is preliminary data.</text>
</comment>
<dbReference type="OrthoDB" id="5944985at2"/>
<dbReference type="InterPro" id="IPR036086">
    <property type="entry name" value="ParB/Sulfiredoxin_sf"/>
</dbReference>